<dbReference type="SUPFAM" id="SSF56112">
    <property type="entry name" value="Protein kinase-like (PK-like)"/>
    <property type="match status" value="1"/>
</dbReference>
<feature type="domain" description="Fungal-type protein kinase" evidence="1">
    <location>
        <begin position="256"/>
        <end position="406"/>
    </location>
</feature>
<dbReference type="PANTHER" id="PTHR38248">
    <property type="entry name" value="FUNK1 6"/>
    <property type="match status" value="1"/>
</dbReference>
<dbReference type="EMBL" id="KE504126">
    <property type="protein sequence ID" value="EPT04452.1"/>
    <property type="molecule type" value="Genomic_DNA"/>
</dbReference>
<reference evidence="2 3" key="1">
    <citation type="journal article" date="2012" name="Science">
        <title>The Paleozoic origin of enzymatic lignin decomposition reconstructed from 31 fungal genomes.</title>
        <authorList>
            <person name="Floudas D."/>
            <person name="Binder M."/>
            <person name="Riley R."/>
            <person name="Barry K."/>
            <person name="Blanchette R.A."/>
            <person name="Henrissat B."/>
            <person name="Martinez A.T."/>
            <person name="Otillar R."/>
            <person name="Spatafora J.W."/>
            <person name="Yadav J.S."/>
            <person name="Aerts A."/>
            <person name="Benoit I."/>
            <person name="Boyd A."/>
            <person name="Carlson A."/>
            <person name="Copeland A."/>
            <person name="Coutinho P.M."/>
            <person name="de Vries R.P."/>
            <person name="Ferreira P."/>
            <person name="Findley K."/>
            <person name="Foster B."/>
            <person name="Gaskell J."/>
            <person name="Glotzer D."/>
            <person name="Gorecki P."/>
            <person name="Heitman J."/>
            <person name="Hesse C."/>
            <person name="Hori C."/>
            <person name="Igarashi K."/>
            <person name="Jurgens J.A."/>
            <person name="Kallen N."/>
            <person name="Kersten P."/>
            <person name="Kohler A."/>
            <person name="Kuees U."/>
            <person name="Kumar T.K.A."/>
            <person name="Kuo A."/>
            <person name="LaButti K."/>
            <person name="Larrondo L.F."/>
            <person name="Lindquist E."/>
            <person name="Ling A."/>
            <person name="Lombard V."/>
            <person name="Lucas S."/>
            <person name="Lundell T."/>
            <person name="Martin R."/>
            <person name="McLaughlin D.J."/>
            <person name="Morgenstern I."/>
            <person name="Morin E."/>
            <person name="Murat C."/>
            <person name="Nagy L.G."/>
            <person name="Nolan M."/>
            <person name="Ohm R.A."/>
            <person name="Patyshakuliyeva A."/>
            <person name="Rokas A."/>
            <person name="Ruiz-Duenas F.J."/>
            <person name="Sabat G."/>
            <person name="Salamov A."/>
            <person name="Samejima M."/>
            <person name="Schmutz J."/>
            <person name="Slot J.C."/>
            <person name="St John F."/>
            <person name="Stenlid J."/>
            <person name="Sun H."/>
            <person name="Sun S."/>
            <person name="Syed K."/>
            <person name="Tsang A."/>
            <person name="Wiebenga A."/>
            <person name="Young D."/>
            <person name="Pisabarro A."/>
            <person name="Eastwood D.C."/>
            <person name="Martin F."/>
            <person name="Cullen D."/>
            <person name="Grigoriev I.V."/>
            <person name="Hibbett D.S."/>
        </authorList>
    </citation>
    <scope>NUCLEOTIDE SEQUENCE</scope>
    <source>
        <strain evidence="3">FP-58527</strain>
    </source>
</reference>
<evidence type="ECO:0000313" key="2">
    <source>
        <dbReference type="EMBL" id="EPT04452.1"/>
    </source>
</evidence>
<protein>
    <recommendedName>
        <fullName evidence="1">Fungal-type protein kinase domain-containing protein</fullName>
    </recommendedName>
</protein>
<dbReference type="HOGENOM" id="CLU_015158_0_0_1"/>
<dbReference type="STRING" id="743788.S8EH40"/>
<dbReference type="Proteomes" id="UP000015241">
    <property type="component" value="Unassembled WGS sequence"/>
</dbReference>
<feature type="domain" description="Fungal-type protein kinase" evidence="1">
    <location>
        <begin position="446"/>
        <end position="589"/>
    </location>
</feature>
<dbReference type="InParanoid" id="S8EH40"/>
<dbReference type="PANTHER" id="PTHR38248:SF2">
    <property type="entry name" value="FUNK1 11"/>
    <property type="match status" value="1"/>
</dbReference>
<accession>S8EH40</accession>
<name>S8EH40_FOMSC</name>
<dbReference type="InterPro" id="IPR011009">
    <property type="entry name" value="Kinase-like_dom_sf"/>
</dbReference>
<keyword evidence="3" id="KW-1185">Reference proteome</keyword>
<dbReference type="Gene3D" id="1.10.510.10">
    <property type="entry name" value="Transferase(Phosphotransferase) domain 1"/>
    <property type="match status" value="1"/>
</dbReference>
<dbReference type="eggNOG" id="ENOG502SVH8">
    <property type="taxonomic scope" value="Eukaryota"/>
</dbReference>
<dbReference type="Pfam" id="PF17667">
    <property type="entry name" value="Pkinase_fungal"/>
    <property type="match status" value="2"/>
</dbReference>
<gene>
    <name evidence="2" type="ORF">FOMPIDRAFT_1045733</name>
</gene>
<organism evidence="2 3">
    <name type="scientific">Fomitopsis schrenkii</name>
    <name type="common">Brown rot fungus</name>
    <dbReference type="NCBI Taxonomy" id="2126942"/>
    <lineage>
        <taxon>Eukaryota</taxon>
        <taxon>Fungi</taxon>
        <taxon>Dikarya</taxon>
        <taxon>Basidiomycota</taxon>
        <taxon>Agaricomycotina</taxon>
        <taxon>Agaricomycetes</taxon>
        <taxon>Polyporales</taxon>
        <taxon>Fomitopsis</taxon>
    </lineage>
</organism>
<dbReference type="OrthoDB" id="2772604at2759"/>
<sequence length="725" mass="83333">MLSSKKATPSVDKSVRVEKEYVASHRAETVWTSCSKEVKRGIPVTDFVRAVWAYTPDMIPRPHGARRYTLRYDLLRAFTYEAERSSYSALAFMMEDILLQLSRNAIGYTRRVEAQVINARATRDRSMEGEGGVRPDLTWMVPSRDAMQSWRRVWESCLAFVEVKKSPTRLEVLGDVAVDLSAFQGDLEMDWEPGPSSYTPISSKKRKRFDEDFAMLVDEGPLKRRRGLRVTFSIPHDASPLQEDEFHAALYITEMLSRHERSFASGFSVHKTAVTLWYGDRMGLIASEPFDFLKEPHKLFFIVAALGAAGMHEFGFPPFFEGSKVIFPSGTARDLNDSLLSEDLAFDVQTTLPTYRRYEAIGKGTMVIPVRAMGHAAAKFGSGLLVAKRTWSLRSSPNEAQALKAILTALKARAPRYLNYVADLKCYVEQTASQHDLPRILLPGLMEKERCYRLMISTRYEPLQNLRSAAEFQKVFVDNVRAHRWVAEVANYLHGDISRNNLMFYRKGEEVIGVLCDWDAAHVRDRVDEAIYELSPPEHIFEKAANWWIYDYKGKQYTGTPAFMDIERQTGMAPHRYEHDLESFFWVLLDFLKHFDPEDALFHDDPYTGSWDHEDRAVWKVQFLLDNTTFYSMRACVQEEYLRVFDDWVPKLRAIFCRSFRIRTAHPSETTLRQLLEAATVANDAEAQYDICKRLETKIHDRKTVLSYQTVMHALGAALDVSNLL</sequence>
<proteinExistence type="predicted"/>
<dbReference type="InterPro" id="IPR040976">
    <property type="entry name" value="Pkinase_fungal"/>
</dbReference>
<dbReference type="AlphaFoldDB" id="S8EH40"/>
<evidence type="ECO:0000259" key="1">
    <source>
        <dbReference type="Pfam" id="PF17667"/>
    </source>
</evidence>
<evidence type="ECO:0000313" key="3">
    <source>
        <dbReference type="Proteomes" id="UP000015241"/>
    </source>
</evidence>